<dbReference type="AlphaFoldDB" id="A0AAW1QQF4"/>
<dbReference type="SUPFAM" id="SSF144232">
    <property type="entry name" value="HIT/MYND zinc finger-like"/>
    <property type="match status" value="1"/>
</dbReference>
<dbReference type="Gene3D" id="6.10.140.2220">
    <property type="match status" value="1"/>
</dbReference>
<evidence type="ECO:0000256" key="4">
    <source>
        <dbReference type="PROSITE-ProRule" id="PRU00134"/>
    </source>
</evidence>
<proteinExistence type="predicted"/>
<evidence type="ECO:0000259" key="7">
    <source>
        <dbReference type="PROSITE" id="PS50865"/>
    </source>
</evidence>
<evidence type="ECO:0000256" key="5">
    <source>
        <dbReference type="SAM" id="Coils"/>
    </source>
</evidence>
<dbReference type="GO" id="GO:0008270">
    <property type="term" value="F:zinc ion binding"/>
    <property type="evidence" value="ECO:0007669"/>
    <property type="project" value="UniProtKB-KW"/>
</dbReference>
<protein>
    <recommendedName>
        <fullName evidence="7">MYND-type domain-containing protein</fullName>
    </recommendedName>
</protein>
<feature type="compositionally biased region" description="Basic and acidic residues" evidence="6">
    <location>
        <begin position="363"/>
        <end position="385"/>
    </location>
</feature>
<evidence type="ECO:0000313" key="8">
    <source>
        <dbReference type="EMBL" id="KAK9823679.1"/>
    </source>
</evidence>
<dbReference type="Proteomes" id="UP001489004">
    <property type="component" value="Unassembled WGS sequence"/>
</dbReference>
<evidence type="ECO:0000313" key="9">
    <source>
        <dbReference type="Proteomes" id="UP001489004"/>
    </source>
</evidence>
<feature type="coiled-coil region" evidence="5">
    <location>
        <begin position="235"/>
        <end position="307"/>
    </location>
</feature>
<name>A0AAW1QQF4_9CHLO</name>
<dbReference type="InterPro" id="IPR002893">
    <property type="entry name" value="Znf_MYND"/>
</dbReference>
<keyword evidence="3" id="KW-0862">Zinc</keyword>
<evidence type="ECO:0000256" key="3">
    <source>
        <dbReference type="ARBA" id="ARBA00022833"/>
    </source>
</evidence>
<dbReference type="EMBL" id="JALJOR010000002">
    <property type="protein sequence ID" value="KAK9823679.1"/>
    <property type="molecule type" value="Genomic_DNA"/>
</dbReference>
<sequence>MPAVRKPTALCAAESLKAVLTSKLSNGLPAADADKAWKAVRLCDRFLTKAHGTDAELAVLKEEVQKLLLSQGSPNGKMRPRGTSASSAHSDALLQARLQSPALTSTSRADTDVQSTDLDSVIPWILLEQRAHIKLNDFDKMTLLQDATCWQKDLQDRQRKREHQAATRAMLDQQMREIQQQREADRAARAAECQKMTAQIQQYQADEIARWHTNQQRAANQKRLFDEQVAEAHDRVRAENEREAKQNALERHQMEEELRLEKLQKARKAREDKLMLEQVARDNEERLQAKARQLELLQHEERKYNREYQASLEAWELKRLADQEAFNAKATRAFKTAGGDVLIQKLADRERADELRAERIAAEHEAQQAEQARQREQARKERTQDQLRGLDSQIAAKRLAKEEERRANAELAAEMQRQWQAEQQHKKDEKAQTKQRQRRLLHEQKTLIKAEARRRFDECNSVMNETDRKLHRPVMAGEKAAFNVLQVHTKHIATDFQEYGKLDGVEADMWQAVCGHFVDKCNDDTNADPDEWPVFSLLSPHHRMALVADVSRGLLCRGQLLPPDTIEHHAALFAVSSYMLIQIQIEIEEELNPIGGWDIDNLKLPSEEETDASLRTMTANAAVCEAEERIKKKQAKHEQKAAAKGRSKEELLREVAAQRQMAKMPASQLKGWKRRMQGDAKVFRAPYAGGPEPVAMVQVSPGELERCYWRLLFHAVLVKHHDSALVLQANSTDFDAWRLALHNYQDQVTMQLSPEETSLQKGRVDETGDSGSAEVVRAHLVRSKVRELTREFNASWTPDKAGLSQRTLEVLATDEMQVTLLNEKHAAAALAEFPRLLAQEAAGEVVRWGRGRWVYEWHALMQRGAPASYRSMDGRLAALVLLTRQAAERGVDLLPTPETDGSFYRQSTITQSPQEWLKRRDEADAAVFCQNCRKCEKAGELFMKCSRCKTAPYCSRECQIADWRDHKQRCAEFSARLERTKAKV</sequence>
<feature type="compositionally biased region" description="Basic and acidic residues" evidence="6">
    <location>
        <begin position="399"/>
        <end position="408"/>
    </location>
</feature>
<evidence type="ECO:0000256" key="1">
    <source>
        <dbReference type="ARBA" id="ARBA00022723"/>
    </source>
</evidence>
<organism evidence="8 9">
    <name type="scientific">[Myrmecia] bisecta</name>
    <dbReference type="NCBI Taxonomy" id="41462"/>
    <lineage>
        <taxon>Eukaryota</taxon>
        <taxon>Viridiplantae</taxon>
        <taxon>Chlorophyta</taxon>
        <taxon>core chlorophytes</taxon>
        <taxon>Trebouxiophyceae</taxon>
        <taxon>Trebouxiales</taxon>
        <taxon>Trebouxiaceae</taxon>
        <taxon>Myrmecia</taxon>
    </lineage>
</organism>
<comment type="caution">
    <text evidence="8">The sequence shown here is derived from an EMBL/GenBank/DDBJ whole genome shotgun (WGS) entry which is preliminary data.</text>
</comment>
<gene>
    <name evidence="8" type="ORF">WJX72_004584</name>
</gene>
<dbReference type="Pfam" id="PF01753">
    <property type="entry name" value="zf-MYND"/>
    <property type="match status" value="1"/>
</dbReference>
<evidence type="ECO:0000256" key="6">
    <source>
        <dbReference type="SAM" id="MobiDB-lite"/>
    </source>
</evidence>
<keyword evidence="9" id="KW-1185">Reference proteome</keyword>
<feature type="domain" description="MYND-type" evidence="7">
    <location>
        <begin position="932"/>
        <end position="970"/>
    </location>
</feature>
<dbReference type="PROSITE" id="PS50865">
    <property type="entry name" value="ZF_MYND_2"/>
    <property type="match status" value="1"/>
</dbReference>
<reference evidence="8 9" key="1">
    <citation type="journal article" date="2024" name="Nat. Commun.">
        <title>Phylogenomics reveals the evolutionary origins of lichenization in chlorophyte algae.</title>
        <authorList>
            <person name="Puginier C."/>
            <person name="Libourel C."/>
            <person name="Otte J."/>
            <person name="Skaloud P."/>
            <person name="Haon M."/>
            <person name="Grisel S."/>
            <person name="Petersen M."/>
            <person name="Berrin J.G."/>
            <person name="Delaux P.M."/>
            <person name="Dal Grande F."/>
            <person name="Keller J."/>
        </authorList>
    </citation>
    <scope>NUCLEOTIDE SEQUENCE [LARGE SCALE GENOMIC DNA]</scope>
    <source>
        <strain evidence="8 9">SAG 2043</strain>
    </source>
</reference>
<evidence type="ECO:0000256" key="2">
    <source>
        <dbReference type="ARBA" id="ARBA00022771"/>
    </source>
</evidence>
<feature type="region of interest" description="Disordered" evidence="6">
    <location>
        <begin position="70"/>
        <end position="89"/>
    </location>
</feature>
<accession>A0AAW1QQF4</accession>
<keyword evidence="5" id="KW-0175">Coiled coil</keyword>
<feature type="region of interest" description="Disordered" evidence="6">
    <location>
        <begin position="363"/>
        <end position="439"/>
    </location>
</feature>
<keyword evidence="1" id="KW-0479">Metal-binding</keyword>
<keyword evidence="2 4" id="KW-0863">Zinc-finger</keyword>
<feature type="compositionally biased region" description="Basic and acidic residues" evidence="6">
    <location>
        <begin position="423"/>
        <end position="432"/>
    </location>
</feature>